<protein>
    <submittedName>
        <fullName evidence="4">CBS domain protein</fullName>
    </submittedName>
</protein>
<organism evidence="4 5">
    <name type="scientific">Oleiphilus messinensis</name>
    <dbReference type="NCBI Taxonomy" id="141451"/>
    <lineage>
        <taxon>Bacteria</taxon>
        <taxon>Pseudomonadati</taxon>
        <taxon>Pseudomonadota</taxon>
        <taxon>Gammaproteobacteria</taxon>
        <taxon>Oceanospirillales</taxon>
        <taxon>Oleiphilaceae</taxon>
        <taxon>Oleiphilus</taxon>
    </lineage>
</organism>
<dbReference type="Pfam" id="PF00571">
    <property type="entry name" value="CBS"/>
    <property type="match status" value="2"/>
</dbReference>
<dbReference type="CDD" id="cd04629">
    <property type="entry name" value="CBS_pair_bac"/>
    <property type="match status" value="1"/>
</dbReference>
<evidence type="ECO:0000313" key="5">
    <source>
        <dbReference type="Proteomes" id="UP000196027"/>
    </source>
</evidence>
<dbReference type="OrthoDB" id="9790355at2"/>
<dbReference type="InterPro" id="IPR044729">
    <property type="entry name" value="CBS_bac"/>
</dbReference>
<dbReference type="Proteomes" id="UP000196027">
    <property type="component" value="Chromosome"/>
</dbReference>
<evidence type="ECO:0000313" key="4">
    <source>
        <dbReference type="EMBL" id="ARU57024.1"/>
    </source>
</evidence>
<dbReference type="SMART" id="SM00116">
    <property type="entry name" value="CBS"/>
    <property type="match status" value="2"/>
</dbReference>
<dbReference type="Gene3D" id="3.10.580.10">
    <property type="entry name" value="CBS-domain"/>
    <property type="match status" value="1"/>
</dbReference>
<dbReference type="RefSeq" id="WP_087461958.1">
    <property type="nucleotide sequence ID" value="NZ_CP021425.1"/>
</dbReference>
<evidence type="ECO:0000256" key="2">
    <source>
        <dbReference type="PROSITE-ProRule" id="PRU00703"/>
    </source>
</evidence>
<dbReference type="InterPro" id="IPR046342">
    <property type="entry name" value="CBS_dom_sf"/>
</dbReference>
<dbReference type="InterPro" id="IPR051257">
    <property type="entry name" value="Diverse_CBS-Domain"/>
</dbReference>
<name>A0A1Y0ICA3_9GAMM</name>
<feature type="domain" description="CBS" evidence="3">
    <location>
        <begin position="12"/>
        <end position="72"/>
    </location>
</feature>
<reference evidence="4 5" key="1">
    <citation type="submission" date="2017-05" db="EMBL/GenBank/DDBJ databases">
        <title>Genomic insights into alkan degradation activity of Oleiphilus messinensis.</title>
        <authorList>
            <person name="Kozyavkin S.A."/>
            <person name="Slesarev A.I."/>
            <person name="Golyshin P.N."/>
            <person name="Korzhenkov A."/>
            <person name="Golyshina O.N."/>
            <person name="Toshchakov S.V."/>
        </authorList>
    </citation>
    <scope>NUCLEOTIDE SEQUENCE [LARGE SCALE GENOMIC DNA]</scope>
    <source>
        <strain evidence="4 5">ME102</strain>
    </source>
</reference>
<dbReference type="PANTHER" id="PTHR43080:SF2">
    <property type="entry name" value="CBS DOMAIN-CONTAINING PROTEIN"/>
    <property type="match status" value="1"/>
</dbReference>
<evidence type="ECO:0000256" key="1">
    <source>
        <dbReference type="ARBA" id="ARBA00023122"/>
    </source>
</evidence>
<dbReference type="SUPFAM" id="SSF54631">
    <property type="entry name" value="CBS-domain pair"/>
    <property type="match status" value="1"/>
</dbReference>
<gene>
    <name evidence="4" type="ORF">OLMES_2980</name>
</gene>
<proteinExistence type="predicted"/>
<dbReference type="PROSITE" id="PS51371">
    <property type="entry name" value="CBS"/>
    <property type="match status" value="2"/>
</dbReference>
<feature type="domain" description="CBS" evidence="3">
    <location>
        <begin position="79"/>
        <end position="135"/>
    </location>
</feature>
<dbReference type="InterPro" id="IPR000644">
    <property type="entry name" value="CBS_dom"/>
</dbReference>
<keyword evidence="5" id="KW-1185">Reference proteome</keyword>
<evidence type="ECO:0000259" key="3">
    <source>
        <dbReference type="PROSITE" id="PS51371"/>
    </source>
</evidence>
<sequence length="139" mass="15577">MTSPKILVRDHMKSAAYTFAPTTSVEEVVKTLVKNKIIGAPVIDADKKLLGFITEQDCLKQILNDSYYCEDRQNAEDIMRSNPLSVSPNDDIMKLAENMTQKLPKIYPVVEEGRVIGLITRHEVLKALSLARVQVCSTK</sequence>
<dbReference type="KEGG" id="ome:OLMES_2980"/>
<dbReference type="EMBL" id="CP021425">
    <property type="protein sequence ID" value="ARU57024.1"/>
    <property type="molecule type" value="Genomic_DNA"/>
</dbReference>
<dbReference type="PANTHER" id="PTHR43080">
    <property type="entry name" value="CBS DOMAIN-CONTAINING PROTEIN CBSX3, MITOCHONDRIAL"/>
    <property type="match status" value="1"/>
</dbReference>
<dbReference type="AlphaFoldDB" id="A0A1Y0ICA3"/>
<accession>A0A1Y0ICA3</accession>
<keyword evidence="1 2" id="KW-0129">CBS domain</keyword>